<reference evidence="2" key="1">
    <citation type="journal article" date="2019" name="Int. J. Syst. Evol. Microbiol.">
        <title>The Global Catalogue of Microorganisms (GCM) 10K type strain sequencing project: providing services to taxonomists for standard genome sequencing and annotation.</title>
        <authorList>
            <consortium name="The Broad Institute Genomics Platform"/>
            <consortium name="The Broad Institute Genome Sequencing Center for Infectious Disease"/>
            <person name="Wu L."/>
            <person name="Ma J."/>
        </authorList>
    </citation>
    <scope>NUCLEOTIDE SEQUENCE [LARGE SCALE GENOMIC DNA]</scope>
    <source>
        <strain evidence="2">CECT 7297</strain>
    </source>
</reference>
<name>A0ABV8QEC4_9GAMM</name>
<evidence type="ECO:0000313" key="1">
    <source>
        <dbReference type="EMBL" id="MFC4257801.1"/>
    </source>
</evidence>
<organism evidence="1 2">
    <name type="scientific">Marinobacter lacisalsi</name>
    <dbReference type="NCBI Taxonomy" id="475979"/>
    <lineage>
        <taxon>Bacteria</taxon>
        <taxon>Pseudomonadati</taxon>
        <taxon>Pseudomonadota</taxon>
        <taxon>Gammaproteobacteria</taxon>
        <taxon>Pseudomonadales</taxon>
        <taxon>Marinobacteraceae</taxon>
        <taxon>Marinobacter</taxon>
    </lineage>
</organism>
<accession>A0ABV8QEC4</accession>
<sequence length="72" mass="8107">MKVFRLFSNNEESAYQARLRKAVEQHGDHFRIDDNGAVSVDLNSESFCRSLYAENANDLGEPMEESPKAAAE</sequence>
<protein>
    <submittedName>
        <fullName evidence="1">Uncharacterized protein</fullName>
    </submittedName>
</protein>
<evidence type="ECO:0000313" key="2">
    <source>
        <dbReference type="Proteomes" id="UP001595798"/>
    </source>
</evidence>
<comment type="caution">
    <text evidence="1">The sequence shown here is derived from an EMBL/GenBank/DDBJ whole genome shotgun (WGS) entry which is preliminary data.</text>
</comment>
<gene>
    <name evidence="1" type="ORF">ACFOZ5_02010</name>
</gene>
<dbReference type="RefSeq" id="WP_379885059.1">
    <property type="nucleotide sequence ID" value="NZ_JBHSDI010000001.1"/>
</dbReference>
<dbReference type="Proteomes" id="UP001595798">
    <property type="component" value="Unassembled WGS sequence"/>
</dbReference>
<dbReference type="EMBL" id="JBHSDI010000001">
    <property type="protein sequence ID" value="MFC4257801.1"/>
    <property type="molecule type" value="Genomic_DNA"/>
</dbReference>
<keyword evidence="2" id="KW-1185">Reference proteome</keyword>
<proteinExistence type="predicted"/>